<name>A0ABR2EBY1_9ROSI</name>
<dbReference type="InterPro" id="IPR036574">
    <property type="entry name" value="Scorpion_toxin-like_sf"/>
</dbReference>
<evidence type="ECO:0000313" key="2">
    <source>
        <dbReference type="EMBL" id="KAK8557595.1"/>
    </source>
</evidence>
<proteinExistence type="predicted"/>
<evidence type="ECO:0000313" key="3">
    <source>
        <dbReference type="Proteomes" id="UP001472677"/>
    </source>
</evidence>
<protein>
    <submittedName>
        <fullName evidence="2">Uncharacterized protein</fullName>
    </submittedName>
</protein>
<accession>A0ABR2EBY1</accession>
<keyword evidence="3" id="KW-1185">Reference proteome</keyword>
<gene>
    <name evidence="2" type="ORF">V6N12_009824</name>
</gene>
<feature type="signal peptide" evidence="1">
    <location>
        <begin position="1"/>
        <end position="29"/>
    </location>
</feature>
<dbReference type="Gene3D" id="3.30.30.10">
    <property type="entry name" value="Knottin, scorpion toxin-like"/>
    <property type="match status" value="1"/>
</dbReference>
<sequence>MSSVSLKCCFLGLVCLAIFFFFNIGKASAKVWEAVMGPCSHYKDCNKYCLSNGFPFGGFCKTLNPSAPSFCLCKYT</sequence>
<evidence type="ECO:0000256" key="1">
    <source>
        <dbReference type="SAM" id="SignalP"/>
    </source>
</evidence>
<reference evidence="2 3" key="1">
    <citation type="journal article" date="2024" name="G3 (Bethesda)">
        <title>Genome assembly of Hibiscus sabdariffa L. provides insights into metabolisms of medicinal natural products.</title>
        <authorList>
            <person name="Kim T."/>
        </authorList>
    </citation>
    <scope>NUCLEOTIDE SEQUENCE [LARGE SCALE GENOMIC DNA]</scope>
    <source>
        <strain evidence="2">TK-2024</strain>
        <tissue evidence="2">Old leaves</tissue>
    </source>
</reference>
<dbReference type="Proteomes" id="UP001472677">
    <property type="component" value="Unassembled WGS sequence"/>
</dbReference>
<keyword evidence="1" id="KW-0732">Signal</keyword>
<dbReference type="EMBL" id="JBBPBM010000016">
    <property type="protein sequence ID" value="KAK8557595.1"/>
    <property type="molecule type" value="Genomic_DNA"/>
</dbReference>
<feature type="chain" id="PRO_5045990428" evidence="1">
    <location>
        <begin position="30"/>
        <end position="76"/>
    </location>
</feature>
<comment type="caution">
    <text evidence="2">The sequence shown here is derived from an EMBL/GenBank/DDBJ whole genome shotgun (WGS) entry which is preliminary data.</text>
</comment>
<organism evidence="2 3">
    <name type="scientific">Hibiscus sabdariffa</name>
    <name type="common">roselle</name>
    <dbReference type="NCBI Taxonomy" id="183260"/>
    <lineage>
        <taxon>Eukaryota</taxon>
        <taxon>Viridiplantae</taxon>
        <taxon>Streptophyta</taxon>
        <taxon>Embryophyta</taxon>
        <taxon>Tracheophyta</taxon>
        <taxon>Spermatophyta</taxon>
        <taxon>Magnoliopsida</taxon>
        <taxon>eudicotyledons</taxon>
        <taxon>Gunneridae</taxon>
        <taxon>Pentapetalae</taxon>
        <taxon>rosids</taxon>
        <taxon>malvids</taxon>
        <taxon>Malvales</taxon>
        <taxon>Malvaceae</taxon>
        <taxon>Malvoideae</taxon>
        <taxon>Hibiscus</taxon>
    </lineage>
</organism>